<keyword evidence="3" id="KW-0202">Cytokine</keyword>
<evidence type="ECO:0000313" key="8">
    <source>
        <dbReference type="Proteomes" id="UP000735302"/>
    </source>
</evidence>
<evidence type="ECO:0000259" key="6">
    <source>
        <dbReference type="Pfam" id="PF00229"/>
    </source>
</evidence>
<dbReference type="Proteomes" id="UP000735302">
    <property type="component" value="Unassembled WGS sequence"/>
</dbReference>
<dbReference type="InterPro" id="IPR006052">
    <property type="entry name" value="TNF_dom"/>
</dbReference>
<evidence type="ECO:0000256" key="4">
    <source>
        <dbReference type="ARBA" id="ARBA00023136"/>
    </source>
</evidence>
<organism evidence="7 8">
    <name type="scientific">Plakobranchus ocellatus</name>
    <dbReference type="NCBI Taxonomy" id="259542"/>
    <lineage>
        <taxon>Eukaryota</taxon>
        <taxon>Metazoa</taxon>
        <taxon>Spiralia</taxon>
        <taxon>Lophotrochozoa</taxon>
        <taxon>Mollusca</taxon>
        <taxon>Gastropoda</taxon>
        <taxon>Heterobranchia</taxon>
        <taxon>Euthyneura</taxon>
        <taxon>Panpulmonata</taxon>
        <taxon>Sacoglossa</taxon>
        <taxon>Placobranchoidea</taxon>
        <taxon>Plakobranchidae</taxon>
        <taxon>Plakobranchus</taxon>
    </lineage>
</organism>
<comment type="subcellular location">
    <subcellularLocation>
        <location evidence="1">Membrane</location>
    </subcellularLocation>
</comment>
<dbReference type="PANTHER" id="PTHR11471:SF13">
    <property type="entry name" value="TNF FAMILY PROFILE DOMAIN-CONTAINING PROTEIN"/>
    <property type="match status" value="1"/>
</dbReference>
<protein>
    <recommendedName>
        <fullName evidence="6">THD domain-containing protein</fullName>
    </recommendedName>
</protein>
<dbReference type="GO" id="GO:0005164">
    <property type="term" value="F:tumor necrosis factor receptor binding"/>
    <property type="evidence" value="ECO:0007669"/>
    <property type="project" value="InterPro"/>
</dbReference>
<dbReference type="InterPro" id="IPR008983">
    <property type="entry name" value="Tumour_necrosis_fac-like_dom"/>
</dbReference>
<dbReference type="EMBL" id="BLXT01001417">
    <property type="protein sequence ID" value="GFN85551.1"/>
    <property type="molecule type" value="Genomic_DNA"/>
</dbReference>
<keyword evidence="8" id="KW-1185">Reference proteome</keyword>
<keyword evidence="5" id="KW-0812">Transmembrane</keyword>
<dbReference type="GO" id="GO:0005615">
    <property type="term" value="C:extracellular space"/>
    <property type="evidence" value="ECO:0007669"/>
    <property type="project" value="UniProtKB-KW"/>
</dbReference>
<name>A0AAV3YTU9_9GAST</name>
<dbReference type="Gene3D" id="2.60.120.40">
    <property type="match status" value="1"/>
</dbReference>
<feature type="domain" description="THD" evidence="6">
    <location>
        <begin position="141"/>
        <end position="256"/>
    </location>
</feature>
<evidence type="ECO:0000256" key="2">
    <source>
        <dbReference type="ARBA" id="ARBA00008670"/>
    </source>
</evidence>
<dbReference type="GO" id="GO:0016020">
    <property type="term" value="C:membrane"/>
    <property type="evidence" value="ECO:0007669"/>
    <property type="project" value="UniProtKB-SubCell"/>
</dbReference>
<sequence length="273" mass="30637">MASKKSLLQEELGRVDYKDQSNNAKSSLRFAFALTLASLTLTLATIGVLLYRNNYIHLAVAEPLVEQTILADGPMACVPCLMLLRDLSRDAAQDPLVGKLSRKTENGSEICCAYTSDQMSVMFEAVCEFKAEDDRVFKVEHHRGVKVRKTSLEILHGGLYYVYASFQFRPQSLRPCREFKYKTFAAYVMRVATNQWYESDTLLKATYTCCDACINNQETRFVGGLFILNPGDNIQVKVMGFELIYFNAYSSFAGLAMLGSIPQSVLNNQSMAK</sequence>
<dbReference type="GO" id="GO:0006955">
    <property type="term" value="P:immune response"/>
    <property type="evidence" value="ECO:0007669"/>
    <property type="project" value="InterPro"/>
</dbReference>
<dbReference type="SUPFAM" id="SSF49842">
    <property type="entry name" value="TNF-like"/>
    <property type="match status" value="1"/>
</dbReference>
<keyword evidence="5" id="KW-1133">Transmembrane helix</keyword>
<comment type="caution">
    <text evidence="7">The sequence shown here is derived from an EMBL/GenBank/DDBJ whole genome shotgun (WGS) entry which is preliminary data.</text>
</comment>
<proteinExistence type="inferred from homology"/>
<reference evidence="7 8" key="1">
    <citation type="journal article" date="2021" name="Elife">
        <title>Chloroplast acquisition without the gene transfer in kleptoplastic sea slugs, Plakobranchus ocellatus.</title>
        <authorList>
            <person name="Maeda T."/>
            <person name="Takahashi S."/>
            <person name="Yoshida T."/>
            <person name="Shimamura S."/>
            <person name="Takaki Y."/>
            <person name="Nagai Y."/>
            <person name="Toyoda A."/>
            <person name="Suzuki Y."/>
            <person name="Arimoto A."/>
            <person name="Ishii H."/>
            <person name="Satoh N."/>
            <person name="Nishiyama T."/>
            <person name="Hasebe M."/>
            <person name="Maruyama T."/>
            <person name="Minagawa J."/>
            <person name="Obokata J."/>
            <person name="Shigenobu S."/>
        </authorList>
    </citation>
    <scope>NUCLEOTIDE SEQUENCE [LARGE SCALE GENOMIC DNA]</scope>
</reference>
<accession>A0AAV3YTU9</accession>
<comment type="similarity">
    <text evidence="2">Belongs to the tumor necrosis factor family.</text>
</comment>
<gene>
    <name evidence="7" type="ORF">PoB_001205700</name>
</gene>
<evidence type="ECO:0000313" key="7">
    <source>
        <dbReference type="EMBL" id="GFN85551.1"/>
    </source>
</evidence>
<dbReference type="Pfam" id="PF00229">
    <property type="entry name" value="TNF"/>
    <property type="match status" value="1"/>
</dbReference>
<feature type="transmembrane region" description="Helical" evidence="5">
    <location>
        <begin position="30"/>
        <end position="51"/>
    </location>
</feature>
<evidence type="ECO:0000256" key="3">
    <source>
        <dbReference type="ARBA" id="ARBA00022514"/>
    </source>
</evidence>
<dbReference type="AlphaFoldDB" id="A0AAV3YTU9"/>
<keyword evidence="4 5" id="KW-0472">Membrane</keyword>
<evidence type="ECO:0000256" key="5">
    <source>
        <dbReference type="SAM" id="Phobius"/>
    </source>
</evidence>
<dbReference type="PANTHER" id="PTHR11471">
    <property type="entry name" value="TUMOR NECROSIS FACTOR FAMILY MEMBER"/>
    <property type="match status" value="1"/>
</dbReference>
<evidence type="ECO:0000256" key="1">
    <source>
        <dbReference type="ARBA" id="ARBA00004370"/>
    </source>
</evidence>
<dbReference type="GO" id="GO:0005125">
    <property type="term" value="F:cytokine activity"/>
    <property type="evidence" value="ECO:0007669"/>
    <property type="project" value="UniProtKB-KW"/>
</dbReference>